<dbReference type="GO" id="GO:0003839">
    <property type="term" value="F:gamma-glutamylcyclotransferase activity"/>
    <property type="evidence" value="ECO:0007669"/>
    <property type="project" value="UniProtKB-EC"/>
</dbReference>
<dbReference type="EC" id="4.3.2.9" evidence="1"/>
<feature type="region of interest" description="Disordered" evidence="5">
    <location>
        <begin position="149"/>
        <end position="174"/>
    </location>
</feature>
<dbReference type="PANTHER" id="PTHR12935">
    <property type="entry name" value="GAMMA-GLUTAMYLCYCLOTRANSFERASE"/>
    <property type="match status" value="1"/>
</dbReference>
<dbReference type="Gene3D" id="3.10.490.10">
    <property type="entry name" value="Gamma-glutamyl cyclotransferase-like"/>
    <property type="match status" value="1"/>
</dbReference>
<dbReference type="Proteomes" id="UP001161017">
    <property type="component" value="Unassembled WGS sequence"/>
</dbReference>
<protein>
    <recommendedName>
        <fullName evidence="1">gamma-glutamylcyclotransferase</fullName>
        <ecNumber evidence="1">4.3.2.9</ecNumber>
    </recommendedName>
</protein>
<feature type="active site" description="Proton acceptor" evidence="3">
    <location>
        <position position="65"/>
    </location>
</feature>
<sequence>MRLRCPSSTYKGVGRLQNYSWIINERGYANVVLSNASPSSSPPEEVYGLIYSLEPSDERSLDRNEGVPHVYGKKMINIQYWPATSDEPVDISSKPERKDMLVYVDYDRVKEAKPKQEYIHRMNEGIRDALAAGVPKEYVATILRKFIPPEPMNGKDAEGTKQMARKQAQSFEDE</sequence>
<organism evidence="6 7">
    <name type="scientific">Ramalina farinacea</name>
    <dbReference type="NCBI Taxonomy" id="258253"/>
    <lineage>
        <taxon>Eukaryota</taxon>
        <taxon>Fungi</taxon>
        <taxon>Dikarya</taxon>
        <taxon>Ascomycota</taxon>
        <taxon>Pezizomycotina</taxon>
        <taxon>Lecanoromycetes</taxon>
        <taxon>OSLEUM clade</taxon>
        <taxon>Lecanoromycetidae</taxon>
        <taxon>Lecanorales</taxon>
        <taxon>Lecanorineae</taxon>
        <taxon>Ramalinaceae</taxon>
        <taxon>Ramalina</taxon>
    </lineage>
</organism>
<accession>A0AA43TXI0</accession>
<evidence type="ECO:0000256" key="4">
    <source>
        <dbReference type="PIRSR" id="PIRSR617939-2"/>
    </source>
</evidence>
<dbReference type="Pfam" id="PF13772">
    <property type="entry name" value="AIG2_2"/>
    <property type="match status" value="1"/>
</dbReference>
<gene>
    <name evidence="6" type="ORF">OHK93_007331</name>
</gene>
<proteinExistence type="predicted"/>
<evidence type="ECO:0000256" key="5">
    <source>
        <dbReference type="SAM" id="MobiDB-lite"/>
    </source>
</evidence>
<dbReference type="CDD" id="cd06661">
    <property type="entry name" value="GGCT_like"/>
    <property type="match status" value="1"/>
</dbReference>
<feature type="binding site" evidence="4">
    <location>
        <position position="118"/>
    </location>
    <ligand>
        <name>substrate</name>
    </ligand>
</feature>
<dbReference type="InterPro" id="IPR036568">
    <property type="entry name" value="GGCT-like_sf"/>
</dbReference>
<name>A0AA43TXI0_9LECA</name>
<dbReference type="AlphaFoldDB" id="A0AA43TXI0"/>
<dbReference type="EMBL" id="JAPUFD010000006">
    <property type="protein sequence ID" value="MDI1488057.1"/>
    <property type="molecule type" value="Genomic_DNA"/>
</dbReference>
<comment type="caution">
    <text evidence="6">The sequence shown here is derived from an EMBL/GenBank/DDBJ whole genome shotgun (WGS) entry which is preliminary data.</text>
</comment>
<keyword evidence="2" id="KW-0456">Lyase</keyword>
<dbReference type="PANTHER" id="PTHR12935:SF0">
    <property type="entry name" value="GAMMA-GLUTAMYLCYCLOTRANSFERASE"/>
    <property type="match status" value="1"/>
</dbReference>
<dbReference type="InterPro" id="IPR013024">
    <property type="entry name" value="GGCT-like"/>
</dbReference>
<dbReference type="InterPro" id="IPR017939">
    <property type="entry name" value="G-Glutamylcylcotransferase"/>
</dbReference>
<evidence type="ECO:0000256" key="3">
    <source>
        <dbReference type="PIRSR" id="PIRSR617939-1"/>
    </source>
</evidence>
<reference evidence="6" key="1">
    <citation type="journal article" date="2023" name="Genome Biol. Evol.">
        <title>First Whole Genome Sequence and Flow Cytometry Genome Size Data for the Lichen-Forming Fungus Ramalina farinacea (Ascomycota).</title>
        <authorList>
            <person name="Llewellyn T."/>
            <person name="Mian S."/>
            <person name="Hill R."/>
            <person name="Leitch I.J."/>
            <person name="Gaya E."/>
        </authorList>
    </citation>
    <scope>NUCLEOTIDE SEQUENCE</scope>
    <source>
        <strain evidence="6">LIQ254RAFAR</strain>
    </source>
</reference>
<dbReference type="SUPFAM" id="SSF110857">
    <property type="entry name" value="Gamma-glutamyl cyclotransferase-like"/>
    <property type="match status" value="1"/>
</dbReference>
<evidence type="ECO:0000256" key="1">
    <source>
        <dbReference type="ARBA" id="ARBA00012346"/>
    </source>
</evidence>
<evidence type="ECO:0000256" key="2">
    <source>
        <dbReference type="ARBA" id="ARBA00023239"/>
    </source>
</evidence>
<evidence type="ECO:0000313" key="7">
    <source>
        <dbReference type="Proteomes" id="UP001161017"/>
    </source>
</evidence>
<evidence type="ECO:0000313" key="6">
    <source>
        <dbReference type="EMBL" id="MDI1488057.1"/>
    </source>
</evidence>
<keyword evidence="7" id="KW-1185">Reference proteome</keyword>